<name>A0A2K1WPI0_POPTR</name>
<accession>A0A2K1WPI0</accession>
<dbReference type="SUPFAM" id="SSF117281">
    <property type="entry name" value="Kelch motif"/>
    <property type="match status" value="1"/>
</dbReference>
<dbReference type="Proteomes" id="UP000006729">
    <property type="component" value="Chromosome 19"/>
</dbReference>
<gene>
    <name evidence="1" type="ORF">POPTR_019G044000</name>
</gene>
<dbReference type="AlphaFoldDB" id="A0A2K1WPI0"/>
<dbReference type="InterPro" id="IPR015915">
    <property type="entry name" value="Kelch-typ_b-propeller"/>
</dbReference>
<dbReference type="OMA" id="IPRRWCA"/>
<protein>
    <recommendedName>
        <fullName evidence="3">F-box domain-containing protein</fullName>
    </recommendedName>
</protein>
<dbReference type="InParanoid" id="A0A2K1WPI0"/>
<reference evidence="1 2" key="1">
    <citation type="journal article" date="2006" name="Science">
        <title>The genome of black cottonwood, Populus trichocarpa (Torr. &amp; Gray).</title>
        <authorList>
            <person name="Tuskan G.A."/>
            <person name="Difazio S."/>
            <person name="Jansson S."/>
            <person name="Bohlmann J."/>
            <person name="Grigoriev I."/>
            <person name="Hellsten U."/>
            <person name="Putnam N."/>
            <person name="Ralph S."/>
            <person name="Rombauts S."/>
            <person name="Salamov A."/>
            <person name="Schein J."/>
            <person name="Sterck L."/>
            <person name="Aerts A."/>
            <person name="Bhalerao R.R."/>
            <person name="Bhalerao R.P."/>
            <person name="Blaudez D."/>
            <person name="Boerjan W."/>
            <person name="Brun A."/>
            <person name="Brunner A."/>
            <person name="Busov V."/>
            <person name="Campbell M."/>
            <person name="Carlson J."/>
            <person name="Chalot M."/>
            <person name="Chapman J."/>
            <person name="Chen G.L."/>
            <person name="Cooper D."/>
            <person name="Coutinho P.M."/>
            <person name="Couturier J."/>
            <person name="Covert S."/>
            <person name="Cronk Q."/>
            <person name="Cunningham R."/>
            <person name="Davis J."/>
            <person name="Degroeve S."/>
            <person name="Dejardin A."/>
            <person name="Depamphilis C."/>
            <person name="Detter J."/>
            <person name="Dirks B."/>
            <person name="Dubchak I."/>
            <person name="Duplessis S."/>
            <person name="Ehlting J."/>
            <person name="Ellis B."/>
            <person name="Gendler K."/>
            <person name="Goodstein D."/>
            <person name="Gribskov M."/>
            <person name="Grimwood J."/>
            <person name="Groover A."/>
            <person name="Gunter L."/>
            <person name="Hamberger B."/>
            <person name="Heinze B."/>
            <person name="Helariutta Y."/>
            <person name="Henrissat B."/>
            <person name="Holligan D."/>
            <person name="Holt R."/>
            <person name="Huang W."/>
            <person name="Islam-Faridi N."/>
            <person name="Jones S."/>
            <person name="Jones-Rhoades M."/>
            <person name="Jorgensen R."/>
            <person name="Joshi C."/>
            <person name="Kangasjarvi J."/>
            <person name="Karlsson J."/>
            <person name="Kelleher C."/>
            <person name="Kirkpatrick R."/>
            <person name="Kirst M."/>
            <person name="Kohler A."/>
            <person name="Kalluri U."/>
            <person name="Larimer F."/>
            <person name="Leebens-Mack J."/>
            <person name="Leple J.C."/>
            <person name="Locascio P."/>
            <person name="Lou Y."/>
            <person name="Lucas S."/>
            <person name="Martin F."/>
            <person name="Montanini B."/>
            <person name="Napoli C."/>
            <person name="Nelson D.R."/>
            <person name="Nelson C."/>
            <person name="Nieminen K."/>
            <person name="Nilsson O."/>
            <person name="Pereda V."/>
            <person name="Peter G."/>
            <person name="Philippe R."/>
            <person name="Pilate G."/>
            <person name="Poliakov A."/>
            <person name="Razumovskaya J."/>
            <person name="Richardson P."/>
            <person name="Rinaldi C."/>
            <person name="Ritland K."/>
            <person name="Rouze P."/>
            <person name="Ryaboy D."/>
            <person name="Schmutz J."/>
            <person name="Schrader J."/>
            <person name="Segerman B."/>
            <person name="Shin H."/>
            <person name="Siddiqui A."/>
            <person name="Sterky F."/>
            <person name="Terry A."/>
            <person name="Tsai C.J."/>
            <person name="Uberbacher E."/>
            <person name="Unneberg P."/>
            <person name="Vahala J."/>
            <person name="Wall K."/>
            <person name="Wessler S."/>
            <person name="Yang G."/>
            <person name="Yin T."/>
            <person name="Douglas C."/>
            <person name="Marra M."/>
            <person name="Sandberg G."/>
            <person name="Van de Peer Y."/>
            <person name="Rokhsar D."/>
        </authorList>
    </citation>
    <scope>NUCLEOTIDE SEQUENCE [LARGE SCALE GENOMIC DNA]</scope>
    <source>
        <strain evidence="2">cv. Nisqually</strain>
    </source>
</reference>
<dbReference type="PANTHER" id="PTHR47590">
    <property type="entry name" value="F-BOX/KELCH-REPEAT PROTEIN SKIP25"/>
    <property type="match status" value="1"/>
</dbReference>
<evidence type="ECO:0000313" key="1">
    <source>
        <dbReference type="EMBL" id="PNS90446.1"/>
    </source>
</evidence>
<dbReference type="Gramene" id="Potri.019G044000.1.v4.1">
    <property type="protein sequence ID" value="Potri.019G044000.1.v4.1"/>
    <property type="gene ID" value="Potri.019G044000.v4.1"/>
</dbReference>
<dbReference type="STRING" id="3694.A0A2K1WPI0"/>
<dbReference type="OrthoDB" id="1899182at2759"/>
<keyword evidence="2" id="KW-1185">Reference proteome</keyword>
<dbReference type="PANTHER" id="PTHR47590:SF7">
    <property type="entry name" value="OS06G0711700 PROTEIN"/>
    <property type="match status" value="1"/>
</dbReference>
<dbReference type="SMR" id="A0A2K1WPI0"/>
<sequence>MKSFPNNKKTRKNELPDTLNETLLPGLPDHLSQNCLTSLPPSILFSVSHAWRRLLYSSLFAPFFSLYALLSASSSYPTTKDNQVDIIRSIELMSFDPISSLWRSVPSIPKDPPLHLLHRHPSFLSRKLSVQSLTVSNHLVLISGTTHQFVPALSRPLVFHPESKKWFFGPPFTSPRRWCATGSVHGRVYVASGVGPRYSGEVARSMEQWDFRQQGNHWRWENMAPLKDGRFSREPIGAIGYKGKLYMVNVKGNAPKEGLVYDVEENQWNDMPRGMLAGWNGPAATMNEDAIYVVNEVTGALSEYDCKNDCWKKVIELPELKLAEQIAAGRGRVCVVCANGETIVVVDVMARPARFWVVEPPQGQQVAGLHILPRMSGSY</sequence>
<evidence type="ECO:0008006" key="3">
    <source>
        <dbReference type="Google" id="ProtNLM"/>
    </source>
</evidence>
<dbReference type="Gene3D" id="2.120.10.80">
    <property type="entry name" value="Kelch-type beta propeller"/>
    <property type="match status" value="1"/>
</dbReference>
<evidence type="ECO:0000313" key="2">
    <source>
        <dbReference type="Proteomes" id="UP000006729"/>
    </source>
</evidence>
<organism evidence="1 2">
    <name type="scientific">Populus trichocarpa</name>
    <name type="common">Western balsam poplar</name>
    <name type="synonym">Populus balsamifera subsp. trichocarpa</name>
    <dbReference type="NCBI Taxonomy" id="3694"/>
    <lineage>
        <taxon>Eukaryota</taxon>
        <taxon>Viridiplantae</taxon>
        <taxon>Streptophyta</taxon>
        <taxon>Embryophyta</taxon>
        <taxon>Tracheophyta</taxon>
        <taxon>Spermatophyta</taxon>
        <taxon>Magnoliopsida</taxon>
        <taxon>eudicotyledons</taxon>
        <taxon>Gunneridae</taxon>
        <taxon>Pentapetalae</taxon>
        <taxon>rosids</taxon>
        <taxon>fabids</taxon>
        <taxon>Malpighiales</taxon>
        <taxon>Salicaceae</taxon>
        <taxon>Saliceae</taxon>
        <taxon>Populus</taxon>
    </lineage>
</organism>
<dbReference type="EMBL" id="CM009308">
    <property type="protein sequence ID" value="PNS90446.1"/>
    <property type="molecule type" value="Genomic_DNA"/>
</dbReference>
<proteinExistence type="predicted"/>